<name>A0A4R0RAL4_9APHY</name>
<keyword evidence="2" id="KW-0812">Transmembrane</keyword>
<feature type="transmembrane region" description="Helical" evidence="2">
    <location>
        <begin position="199"/>
        <end position="218"/>
    </location>
</feature>
<dbReference type="AlphaFoldDB" id="A0A4R0RAL4"/>
<feature type="transmembrane region" description="Helical" evidence="2">
    <location>
        <begin position="95"/>
        <end position="112"/>
    </location>
</feature>
<evidence type="ECO:0000256" key="1">
    <source>
        <dbReference type="SAM" id="MobiDB-lite"/>
    </source>
</evidence>
<accession>A0A4R0RAL4</accession>
<reference evidence="4 5" key="1">
    <citation type="submission" date="2018-11" db="EMBL/GenBank/DDBJ databases">
        <title>Genome assembly of Steccherinum ochraceum LE-BIN_3174, the white-rot fungus of the Steccherinaceae family (The Residual Polyporoid clade, Polyporales, Basidiomycota).</title>
        <authorList>
            <person name="Fedorova T.V."/>
            <person name="Glazunova O.A."/>
            <person name="Landesman E.O."/>
            <person name="Moiseenko K.V."/>
            <person name="Psurtseva N.V."/>
            <person name="Savinova O.S."/>
            <person name="Shakhova N.V."/>
            <person name="Tyazhelova T.V."/>
            <person name="Vasina D.V."/>
        </authorList>
    </citation>
    <scope>NUCLEOTIDE SEQUENCE [LARGE SCALE GENOMIC DNA]</scope>
    <source>
        <strain evidence="4 5">LE-BIN_3174</strain>
    </source>
</reference>
<feature type="region of interest" description="Disordered" evidence="1">
    <location>
        <begin position="382"/>
        <end position="448"/>
    </location>
</feature>
<feature type="transmembrane region" description="Helical" evidence="2">
    <location>
        <begin position="57"/>
        <end position="75"/>
    </location>
</feature>
<evidence type="ECO:0000313" key="4">
    <source>
        <dbReference type="EMBL" id="TCD64442.1"/>
    </source>
</evidence>
<dbReference type="Proteomes" id="UP000292702">
    <property type="component" value="Unassembled WGS sequence"/>
</dbReference>
<dbReference type="Pfam" id="PF20151">
    <property type="entry name" value="DUF6533"/>
    <property type="match status" value="1"/>
</dbReference>
<feature type="domain" description="DUF6533" evidence="3">
    <location>
        <begin position="23"/>
        <end position="68"/>
    </location>
</feature>
<keyword evidence="2" id="KW-0472">Membrane</keyword>
<protein>
    <recommendedName>
        <fullName evidence="3">DUF6533 domain-containing protein</fullName>
    </recommendedName>
</protein>
<evidence type="ECO:0000259" key="3">
    <source>
        <dbReference type="Pfam" id="PF20151"/>
    </source>
</evidence>
<feature type="compositionally biased region" description="Basic residues" evidence="1">
    <location>
        <begin position="436"/>
        <end position="448"/>
    </location>
</feature>
<evidence type="ECO:0000313" key="5">
    <source>
        <dbReference type="Proteomes" id="UP000292702"/>
    </source>
</evidence>
<organism evidence="4 5">
    <name type="scientific">Steccherinum ochraceum</name>
    <dbReference type="NCBI Taxonomy" id="92696"/>
    <lineage>
        <taxon>Eukaryota</taxon>
        <taxon>Fungi</taxon>
        <taxon>Dikarya</taxon>
        <taxon>Basidiomycota</taxon>
        <taxon>Agaricomycotina</taxon>
        <taxon>Agaricomycetes</taxon>
        <taxon>Polyporales</taxon>
        <taxon>Steccherinaceae</taxon>
        <taxon>Steccherinum</taxon>
    </lineage>
</organism>
<gene>
    <name evidence="4" type="ORF">EIP91_004087</name>
</gene>
<sequence>MIGFYGQKEARGWNPIIGDEILFTAVFFTLTVYDYLITSRTEWVYLWRKKAFSGATVIYVINRYLMIVTVVFTFWTLFGMSKSHAVKVCMRGDRVLLMSLKLALFVVIQLYHHGLGVIGTRMDSSVIASSFSTYIPLEHLLITTRTIRRARLIAYSATSILAIGWTLALTWAKTFQLQRLAWNLDVQVPAHGMLLRDGSVQFIALTILHVAETIWIFLKHDDAFYLVVLAFSSNLVCHFILNLREVHLRSPSGSTTSHGLRVHTSRLALSMSSIHFATTPSTLGSSIAGNLGAPLRMGSEDEGEVALTSSEPLLEVLGRGVASELRRRATAPAAHHPKAKVEDREEMVLLMPPLPVNGDFKHDMEEIFEDVGYGEQLLRIIRREPSKPKQSRSSVSPKASRNPAYEVEAQPLVDRGEVQNFYYRAGDHSNTPSSPRRTRPLRRPRLTL</sequence>
<feature type="transmembrane region" description="Helical" evidence="2">
    <location>
        <begin position="21"/>
        <end position="37"/>
    </location>
</feature>
<dbReference type="OrthoDB" id="2638860at2759"/>
<feature type="transmembrane region" description="Helical" evidence="2">
    <location>
        <begin position="223"/>
        <end position="241"/>
    </location>
</feature>
<evidence type="ECO:0000256" key="2">
    <source>
        <dbReference type="SAM" id="Phobius"/>
    </source>
</evidence>
<dbReference type="EMBL" id="RWJN01000236">
    <property type="protein sequence ID" value="TCD64442.1"/>
    <property type="molecule type" value="Genomic_DNA"/>
</dbReference>
<keyword evidence="2" id="KW-1133">Transmembrane helix</keyword>
<feature type="transmembrane region" description="Helical" evidence="2">
    <location>
        <begin position="153"/>
        <end position="172"/>
    </location>
</feature>
<comment type="caution">
    <text evidence="4">The sequence shown here is derived from an EMBL/GenBank/DDBJ whole genome shotgun (WGS) entry which is preliminary data.</text>
</comment>
<keyword evidence="5" id="KW-1185">Reference proteome</keyword>
<dbReference type="InterPro" id="IPR045340">
    <property type="entry name" value="DUF6533"/>
</dbReference>
<proteinExistence type="predicted"/>